<accession>A0A2G4YRP2</accession>
<keyword evidence="3" id="KW-1185">Reference proteome</keyword>
<evidence type="ECO:0000313" key="3">
    <source>
        <dbReference type="Proteomes" id="UP000229730"/>
    </source>
</evidence>
<dbReference type="EMBL" id="PDEM01000020">
    <property type="protein sequence ID" value="PHZ84991.1"/>
    <property type="molecule type" value="Genomic_DNA"/>
</dbReference>
<organism evidence="2 3">
    <name type="scientific">Paremcibacter congregatus</name>
    <dbReference type="NCBI Taxonomy" id="2043170"/>
    <lineage>
        <taxon>Bacteria</taxon>
        <taxon>Pseudomonadati</taxon>
        <taxon>Pseudomonadota</taxon>
        <taxon>Alphaproteobacteria</taxon>
        <taxon>Emcibacterales</taxon>
        <taxon>Emcibacteraceae</taxon>
        <taxon>Paremcibacter</taxon>
    </lineage>
</organism>
<dbReference type="Proteomes" id="UP000229730">
    <property type="component" value="Unassembled WGS sequence"/>
</dbReference>
<name>A0A2G4YRP2_9PROT</name>
<dbReference type="NCBIfam" id="TIGR02001">
    <property type="entry name" value="gcw_chp"/>
    <property type="match status" value="1"/>
</dbReference>
<gene>
    <name evidence="2" type="ORF">CRD36_09735</name>
</gene>
<dbReference type="InParanoid" id="A0A2G4YRP2"/>
<dbReference type="OrthoDB" id="9793561at2"/>
<evidence type="ECO:0000256" key="1">
    <source>
        <dbReference type="SAM" id="SignalP"/>
    </source>
</evidence>
<protein>
    <submittedName>
        <fullName evidence="2">Uncharacterized protein</fullName>
    </submittedName>
</protein>
<feature type="signal peptide" evidence="1">
    <location>
        <begin position="1"/>
        <end position="36"/>
    </location>
</feature>
<reference evidence="2 3" key="1">
    <citation type="submission" date="2017-10" db="EMBL/GenBank/DDBJ databases">
        <title>Frigbacter circumglobatus gen. nov. sp. nov., isolated from sediment cultured in situ.</title>
        <authorList>
            <person name="Zhao Z."/>
        </authorList>
    </citation>
    <scope>NUCLEOTIDE SEQUENCE [LARGE SCALE GENOMIC DNA]</scope>
    <source>
        <strain evidence="2 3">ZYL</strain>
    </source>
</reference>
<keyword evidence="1" id="KW-0732">Signal</keyword>
<comment type="caution">
    <text evidence="2">The sequence shown here is derived from an EMBL/GenBank/DDBJ whole genome shotgun (WGS) entry which is preliminary data.</text>
</comment>
<evidence type="ECO:0000313" key="2">
    <source>
        <dbReference type="EMBL" id="PHZ84991.1"/>
    </source>
</evidence>
<dbReference type="AlphaFoldDB" id="A0A2G4YRP2"/>
<feature type="chain" id="PRO_5013700273" evidence="1">
    <location>
        <begin position="37"/>
        <end position="238"/>
    </location>
</feature>
<dbReference type="Pfam" id="PF09694">
    <property type="entry name" value="Gcw_chp"/>
    <property type="match status" value="1"/>
</dbReference>
<dbReference type="InterPro" id="IPR010239">
    <property type="entry name" value="CHP02001"/>
</dbReference>
<proteinExistence type="predicted"/>
<sequence>MLIIRTKERDVTLRRKAIFTTLLLAGTLGATLPAQAELGGGFSANITMTNDYRFRGVSLNDEGFSLQGGLDWAHESGFYVGTWATNISDFNGASMETDFYGGYAGEKDGITYDIGGLLYHYPGGSNTDYFEVYGSVGMDLGFVSASVGSNYAFSSDNTGNDDNLYLYTKGDVVIPDTPFTVNLHLGYEDGAFANKKWDWSVGTSVAYQGLDFGITYIDTNLAGDNADATVLFSVGASF</sequence>